<dbReference type="InterPro" id="IPR051015">
    <property type="entry name" value="EvgA-like"/>
</dbReference>
<feature type="domain" description="Response regulatory" evidence="3">
    <location>
        <begin position="4"/>
        <end position="113"/>
    </location>
</feature>
<dbReference type="InterPro" id="IPR000792">
    <property type="entry name" value="Tscrpt_reg_LuxR_C"/>
</dbReference>
<dbReference type="InterPro" id="IPR016032">
    <property type="entry name" value="Sig_transdc_resp-reg_C-effctor"/>
</dbReference>
<dbReference type="PROSITE" id="PS50110">
    <property type="entry name" value="RESPONSE_REGULATORY"/>
    <property type="match status" value="1"/>
</dbReference>
<dbReference type="PANTHER" id="PTHR45566:SF2">
    <property type="entry name" value="NARL SUBFAMILY"/>
    <property type="match status" value="1"/>
</dbReference>
<keyword evidence="1" id="KW-0238">DNA-binding</keyword>
<proteinExistence type="predicted"/>
<accession>A0ABQ5R8L3</accession>
<keyword evidence="5" id="KW-1185">Reference proteome</keyword>
<dbReference type="EMBL" id="BSDI01000072">
    <property type="protein sequence ID" value="GLI02933.1"/>
    <property type="molecule type" value="Genomic_DNA"/>
</dbReference>
<evidence type="ECO:0000259" key="3">
    <source>
        <dbReference type="PROSITE" id="PS50110"/>
    </source>
</evidence>
<comment type="caution">
    <text evidence="2">Lacks conserved residue(s) required for the propagation of feature annotation.</text>
</comment>
<dbReference type="SMART" id="SM00421">
    <property type="entry name" value="HTH_LUXR"/>
    <property type="match status" value="1"/>
</dbReference>
<evidence type="ECO:0000256" key="1">
    <source>
        <dbReference type="ARBA" id="ARBA00023125"/>
    </source>
</evidence>
<gene>
    <name evidence="4" type="ORF">Pa4123_82110</name>
</gene>
<organism evidence="4 5">
    <name type="scientific">Phytohabitans aurantiacus</name>
    <dbReference type="NCBI Taxonomy" id="3016789"/>
    <lineage>
        <taxon>Bacteria</taxon>
        <taxon>Bacillati</taxon>
        <taxon>Actinomycetota</taxon>
        <taxon>Actinomycetes</taxon>
        <taxon>Micromonosporales</taxon>
        <taxon>Micromonosporaceae</taxon>
    </lineage>
</organism>
<evidence type="ECO:0000313" key="5">
    <source>
        <dbReference type="Proteomes" id="UP001144280"/>
    </source>
</evidence>
<dbReference type="Proteomes" id="UP001144280">
    <property type="component" value="Unassembled WGS sequence"/>
</dbReference>
<dbReference type="SUPFAM" id="SSF46894">
    <property type="entry name" value="C-terminal effector domain of the bipartite response regulators"/>
    <property type="match status" value="1"/>
</dbReference>
<dbReference type="SUPFAM" id="SSF52172">
    <property type="entry name" value="CheY-like"/>
    <property type="match status" value="1"/>
</dbReference>
<comment type="caution">
    <text evidence="4">The sequence shown here is derived from an EMBL/GenBank/DDBJ whole genome shotgun (WGS) entry which is preliminary data.</text>
</comment>
<name>A0ABQ5R8L3_9ACTN</name>
<evidence type="ECO:0000256" key="2">
    <source>
        <dbReference type="PROSITE-ProRule" id="PRU00169"/>
    </source>
</evidence>
<dbReference type="Gene3D" id="3.40.50.2300">
    <property type="match status" value="1"/>
</dbReference>
<dbReference type="PANTHER" id="PTHR45566">
    <property type="entry name" value="HTH-TYPE TRANSCRIPTIONAL REGULATOR YHJB-RELATED"/>
    <property type="match status" value="1"/>
</dbReference>
<reference evidence="4" key="1">
    <citation type="submission" date="2022-12" db="EMBL/GenBank/DDBJ databases">
        <title>New Phytohabitans aurantiacus sp. RD004123 nov., an actinomycete isolated from soil.</title>
        <authorList>
            <person name="Triningsih D.W."/>
            <person name="Harunari E."/>
            <person name="Igarashi Y."/>
        </authorList>
    </citation>
    <scope>NUCLEOTIDE SEQUENCE</scope>
    <source>
        <strain evidence="4">RD004123</strain>
    </source>
</reference>
<dbReference type="InterPro" id="IPR011006">
    <property type="entry name" value="CheY-like_superfamily"/>
</dbReference>
<dbReference type="InterPro" id="IPR001789">
    <property type="entry name" value="Sig_transdc_resp-reg_receiver"/>
</dbReference>
<protein>
    <recommendedName>
        <fullName evidence="3">Response regulatory domain-containing protein</fullName>
    </recommendedName>
</protein>
<evidence type="ECO:0000313" key="4">
    <source>
        <dbReference type="EMBL" id="GLI02933.1"/>
    </source>
</evidence>
<sequence>MRARVAVFDALPVFRLGVLTCLKDNGFEAETPDDVLRWTEVQDRAVALLSVCEPPDWDLLADLCHRRVEVVVIALLDEPTVPAYLRALSAGAAAVVPRAATPKALRDAVEAVLDGTVILPVTVLRAMASQLSAASTTPTGDPPTPAEIDWLRQLVQGSTVAQVAKRAGYSERMMFRLLHDIYERLGTSNRTEALIRARDRGWI</sequence>